<feature type="region of interest" description="Disordered" evidence="12">
    <location>
        <begin position="75"/>
        <end position="94"/>
    </location>
</feature>
<dbReference type="InterPro" id="IPR008271">
    <property type="entry name" value="Ser/Thr_kinase_AS"/>
</dbReference>
<evidence type="ECO:0000256" key="10">
    <source>
        <dbReference type="PROSITE-ProRule" id="PRU10141"/>
    </source>
</evidence>
<evidence type="ECO:0000256" key="9">
    <source>
        <dbReference type="ARBA" id="ARBA00051693"/>
    </source>
</evidence>
<feature type="transmembrane region" description="Helical" evidence="13">
    <location>
        <begin position="27"/>
        <end position="49"/>
    </location>
</feature>
<dbReference type="SUPFAM" id="SSF56112">
    <property type="entry name" value="Protein kinase-like (PK-like)"/>
    <property type="match status" value="1"/>
</dbReference>
<dbReference type="InterPro" id="IPR002110">
    <property type="entry name" value="Ankyrin_rpt"/>
</dbReference>
<dbReference type="PROSITE" id="PS50011">
    <property type="entry name" value="PROTEIN_KINASE_DOM"/>
    <property type="match status" value="1"/>
</dbReference>
<dbReference type="InterPro" id="IPR017441">
    <property type="entry name" value="Protein_kinase_ATP_BS"/>
</dbReference>
<evidence type="ECO:0000313" key="15">
    <source>
        <dbReference type="EMBL" id="KAK8841897.1"/>
    </source>
</evidence>
<dbReference type="Pfam" id="PF00023">
    <property type="entry name" value="Ank"/>
    <property type="match status" value="1"/>
</dbReference>
<evidence type="ECO:0000256" key="3">
    <source>
        <dbReference type="ARBA" id="ARBA00022777"/>
    </source>
</evidence>
<evidence type="ECO:0000256" key="2">
    <source>
        <dbReference type="ARBA" id="ARBA00022741"/>
    </source>
</evidence>
<evidence type="ECO:0000256" key="1">
    <source>
        <dbReference type="ARBA" id="ARBA00022679"/>
    </source>
</evidence>
<comment type="similarity">
    <text evidence="5">Belongs to the protein kinase superfamily. STE Ser/Thr protein kinase family. MAP kinase kinase subfamily.</text>
</comment>
<evidence type="ECO:0000256" key="4">
    <source>
        <dbReference type="ARBA" id="ARBA00022840"/>
    </source>
</evidence>
<dbReference type="Gene3D" id="3.30.200.20">
    <property type="entry name" value="Phosphorylase Kinase, domain 1"/>
    <property type="match status" value="1"/>
</dbReference>
<gene>
    <name evidence="15" type="ORF">M9Y10_026849</name>
</gene>
<keyword evidence="13" id="KW-0812">Transmembrane</keyword>
<evidence type="ECO:0000256" key="13">
    <source>
        <dbReference type="SAM" id="Phobius"/>
    </source>
</evidence>
<dbReference type="PROSITE" id="PS00108">
    <property type="entry name" value="PROTEIN_KINASE_ST"/>
    <property type="match status" value="1"/>
</dbReference>
<comment type="catalytic activity">
    <reaction evidence="9">
        <text>L-tyrosyl-[protein] + ATP = O-phospho-L-tyrosyl-[protein] + ADP + H(+)</text>
        <dbReference type="Rhea" id="RHEA:10596"/>
        <dbReference type="Rhea" id="RHEA-COMP:10136"/>
        <dbReference type="Rhea" id="RHEA-COMP:20101"/>
        <dbReference type="ChEBI" id="CHEBI:15378"/>
        <dbReference type="ChEBI" id="CHEBI:30616"/>
        <dbReference type="ChEBI" id="CHEBI:46858"/>
        <dbReference type="ChEBI" id="CHEBI:61978"/>
        <dbReference type="ChEBI" id="CHEBI:456216"/>
        <dbReference type="EC" id="2.7.12.2"/>
    </reaction>
</comment>
<dbReference type="PROSITE" id="PS00107">
    <property type="entry name" value="PROTEIN_KINASE_ATP"/>
    <property type="match status" value="1"/>
</dbReference>
<keyword evidence="13" id="KW-0472">Membrane</keyword>
<dbReference type="Proteomes" id="UP001470230">
    <property type="component" value="Unassembled WGS sequence"/>
</dbReference>
<evidence type="ECO:0000259" key="14">
    <source>
        <dbReference type="PROSITE" id="PS50011"/>
    </source>
</evidence>
<keyword evidence="11" id="KW-0723">Serine/threonine-protein kinase</keyword>
<evidence type="ECO:0000256" key="8">
    <source>
        <dbReference type="ARBA" id="ARBA00049299"/>
    </source>
</evidence>
<reference evidence="15 16" key="1">
    <citation type="submission" date="2024-04" db="EMBL/GenBank/DDBJ databases">
        <title>Tritrichomonas musculus Genome.</title>
        <authorList>
            <person name="Alves-Ferreira E."/>
            <person name="Grigg M."/>
            <person name="Lorenzi H."/>
            <person name="Galac M."/>
        </authorList>
    </citation>
    <scope>NUCLEOTIDE SEQUENCE [LARGE SCALE GENOMIC DNA]</scope>
    <source>
        <strain evidence="15 16">EAF2021</strain>
    </source>
</reference>
<feature type="domain" description="Protein kinase" evidence="14">
    <location>
        <begin position="140"/>
        <end position="395"/>
    </location>
</feature>
<dbReference type="Gene3D" id="1.10.510.10">
    <property type="entry name" value="Transferase(Phosphotransferase) domain 1"/>
    <property type="match status" value="1"/>
</dbReference>
<evidence type="ECO:0000256" key="12">
    <source>
        <dbReference type="SAM" id="MobiDB-lite"/>
    </source>
</evidence>
<evidence type="ECO:0000256" key="5">
    <source>
        <dbReference type="ARBA" id="ARBA00038035"/>
    </source>
</evidence>
<dbReference type="InterPro" id="IPR036770">
    <property type="entry name" value="Ankyrin_rpt-contain_sf"/>
</dbReference>
<keyword evidence="16" id="KW-1185">Reference proteome</keyword>
<keyword evidence="13" id="KW-1133">Transmembrane helix</keyword>
<keyword evidence="3" id="KW-0418">Kinase</keyword>
<dbReference type="Gene3D" id="1.25.40.20">
    <property type="entry name" value="Ankyrin repeat-containing domain"/>
    <property type="match status" value="1"/>
</dbReference>
<feature type="binding site" evidence="10">
    <location>
        <position position="168"/>
    </location>
    <ligand>
        <name>ATP</name>
        <dbReference type="ChEBI" id="CHEBI:30616"/>
    </ligand>
</feature>
<keyword evidence="2 10" id="KW-0547">Nucleotide-binding</keyword>
<feature type="compositionally biased region" description="Basic and acidic residues" evidence="12">
    <location>
        <begin position="76"/>
        <end position="85"/>
    </location>
</feature>
<protein>
    <recommendedName>
        <fullName evidence="6">mitogen-activated protein kinase kinase</fullName>
        <ecNumber evidence="6">2.7.12.2</ecNumber>
    </recommendedName>
</protein>
<sequence>MIFKLDYVNDTALICAAYKGNLEIVRLLFIFNYITNILFFVEFLFKVIYKTALDCARVECHSDIVDLLSKGPIKTSQKEEKKPETKSAGNQGEVESLKQENASLLQKTRQQEEIIARLKSFIIALKDKTKELQFFNFDDYKDVSVIGEGATSSVKLVIKKENEKYAKKELKDFTHKSMQRFISEGEILFLLHHPCILDIVAFNYGDDKHPPSLILSLEPSSLESAIKNKELNESQLCRITVEIVLGMRYIHHRNFMHRDLKPSNILLSVNNHVKISDFGLAKEENLETSQSKGVGTLRFMAPELFIEEEDEDDAIKYSNKVDVYSFGITLIYIVSGCYPKFNLRNVSLGVLPRLQSSITNWVRELIVRCLDQSPENRPSFAEIFEILKMNNYDLFNESKGKKLTSNQQTLKNEIDERVLEIEAFEFQHQDD</sequence>
<accession>A0ABR2H6P1</accession>
<proteinExistence type="inferred from homology"/>
<dbReference type="EC" id="2.7.12.2" evidence="6"/>
<dbReference type="Pfam" id="PF00069">
    <property type="entry name" value="Pkinase"/>
    <property type="match status" value="1"/>
</dbReference>
<evidence type="ECO:0000256" key="7">
    <source>
        <dbReference type="ARBA" id="ARBA00049014"/>
    </source>
</evidence>
<dbReference type="EMBL" id="JAPFFF010000040">
    <property type="protein sequence ID" value="KAK8841897.1"/>
    <property type="molecule type" value="Genomic_DNA"/>
</dbReference>
<comment type="caution">
    <text evidence="15">The sequence shown here is derived from an EMBL/GenBank/DDBJ whole genome shotgun (WGS) entry which is preliminary data.</text>
</comment>
<organism evidence="15 16">
    <name type="scientific">Tritrichomonas musculus</name>
    <dbReference type="NCBI Taxonomy" id="1915356"/>
    <lineage>
        <taxon>Eukaryota</taxon>
        <taxon>Metamonada</taxon>
        <taxon>Parabasalia</taxon>
        <taxon>Tritrichomonadida</taxon>
        <taxon>Tritrichomonadidae</taxon>
        <taxon>Tritrichomonas</taxon>
    </lineage>
</organism>
<dbReference type="SMART" id="SM00220">
    <property type="entry name" value="S_TKc"/>
    <property type="match status" value="1"/>
</dbReference>
<evidence type="ECO:0000256" key="11">
    <source>
        <dbReference type="RuleBase" id="RU000304"/>
    </source>
</evidence>
<comment type="catalytic activity">
    <reaction evidence="7">
        <text>L-seryl-[protein] + ATP = O-phospho-L-seryl-[protein] + ADP + H(+)</text>
        <dbReference type="Rhea" id="RHEA:17989"/>
        <dbReference type="Rhea" id="RHEA-COMP:9863"/>
        <dbReference type="Rhea" id="RHEA-COMP:11604"/>
        <dbReference type="ChEBI" id="CHEBI:15378"/>
        <dbReference type="ChEBI" id="CHEBI:29999"/>
        <dbReference type="ChEBI" id="CHEBI:30616"/>
        <dbReference type="ChEBI" id="CHEBI:83421"/>
        <dbReference type="ChEBI" id="CHEBI:456216"/>
        <dbReference type="EC" id="2.7.12.2"/>
    </reaction>
</comment>
<keyword evidence="1" id="KW-0808">Transferase</keyword>
<dbReference type="PANTHER" id="PTHR48013">
    <property type="entry name" value="DUAL SPECIFICITY MITOGEN-ACTIVATED PROTEIN KINASE KINASE 5-RELATED"/>
    <property type="match status" value="1"/>
</dbReference>
<dbReference type="InterPro" id="IPR011009">
    <property type="entry name" value="Kinase-like_dom_sf"/>
</dbReference>
<dbReference type="PANTHER" id="PTHR48013:SF9">
    <property type="entry name" value="DUAL SPECIFICITY MITOGEN-ACTIVATED PROTEIN KINASE KINASE 5"/>
    <property type="match status" value="1"/>
</dbReference>
<dbReference type="InterPro" id="IPR000719">
    <property type="entry name" value="Prot_kinase_dom"/>
</dbReference>
<name>A0ABR2H6P1_9EUKA</name>
<evidence type="ECO:0000256" key="6">
    <source>
        <dbReference type="ARBA" id="ARBA00038999"/>
    </source>
</evidence>
<comment type="catalytic activity">
    <reaction evidence="8">
        <text>L-threonyl-[protein] + ATP = O-phospho-L-threonyl-[protein] + ADP + H(+)</text>
        <dbReference type="Rhea" id="RHEA:46608"/>
        <dbReference type="Rhea" id="RHEA-COMP:11060"/>
        <dbReference type="Rhea" id="RHEA-COMP:11605"/>
        <dbReference type="ChEBI" id="CHEBI:15378"/>
        <dbReference type="ChEBI" id="CHEBI:30013"/>
        <dbReference type="ChEBI" id="CHEBI:30616"/>
        <dbReference type="ChEBI" id="CHEBI:61977"/>
        <dbReference type="ChEBI" id="CHEBI:456216"/>
        <dbReference type="EC" id="2.7.12.2"/>
    </reaction>
</comment>
<keyword evidence="4 10" id="KW-0067">ATP-binding</keyword>
<dbReference type="SUPFAM" id="SSF48403">
    <property type="entry name" value="Ankyrin repeat"/>
    <property type="match status" value="1"/>
</dbReference>
<evidence type="ECO:0000313" key="16">
    <source>
        <dbReference type="Proteomes" id="UP001470230"/>
    </source>
</evidence>